<dbReference type="Pfam" id="PF13515">
    <property type="entry name" value="FUSC_2"/>
    <property type="match status" value="1"/>
</dbReference>
<feature type="compositionally biased region" description="Polar residues" evidence="7">
    <location>
        <begin position="651"/>
        <end position="661"/>
    </location>
</feature>
<evidence type="ECO:0000256" key="7">
    <source>
        <dbReference type="SAM" id="MobiDB-lite"/>
    </source>
</evidence>
<feature type="transmembrane region" description="Helical" evidence="8">
    <location>
        <begin position="105"/>
        <end position="122"/>
    </location>
</feature>
<feature type="transmembrane region" description="Helical" evidence="8">
    <location>
        <begin position="396"/>
        <end position="426"/>
    </location>
</feature>
<feature type="domain" description="Integral membrane bound transporter" evidence="10">
    <location>
        <begin position="348"/>
        <end position="477"/>
    </location>
</feature>
<dbReference type="RefSeq" id="WP_226953696.1">
    <property type="nucleotide sequence ID" value="NZ_JACDXW010000002.1"/>
</dbReference>
<proteinExistence type="inferred from homology"/>
<feature type="transmembrane region" description="Helical" evidence="8">
    <location>
        <begin position="432"/>
        <end position="450"/>
    </location>
</feature>
<name>A0ABS8CBZ8_9BURK</name>
<evidence type="ECO:0000259" key="10">
    <source>
        <dbReference type="Pfam" id="PF13515"/>
    </source>
</evidence>
<keyword evidence="3 8" id="KW-0812">Transmembrane</keyword>
<evidence type="ECO:0000259" key="9">
    <source>
        <dbReference type="Pfam" id="PF12805"/>
    </source>
</evidence>
<keyword evidence="2" id="KW-1003">Cell membrane</keyword>
<organism evidence="11 12">
    <name type="scientific">Mesopusillimonas faecipullorum</name>
    <dbReference type="NCBI Taxonomy" id="2755040"/>
    <lineage>
        <taxon>Bacteria</taxon>
        <taxon>Pseudomonadati</taxon>
        <taxon>Pseudomonadota</taxon>
        <taxon>Betaproteobacteria</taxon>
        <taxon>Burkholderiales</taxon>
        <taxon>Alcaligenaceae</taxon>
        <taxon>Mesopusillimonas</taxon>
    </lineage>
</organism>
<feature type="transmembrane region" description="Helical" evidence="8">
    <location>
        <begin position="82"/>
        <end position="99"/>
    </location>
</feature>
<evidence type="ECO:0000313" key="11">
    <source>
        <dbReference type="EMBL" id="MCB5363379.1"/>
    </source>
</evidence>
<feature type="transmembrane region" description="Helical" evidence="8">
    <location>
        <begin position="36"/>
        <end position="61"/>
    </location>
</feature>
<evidence type="ECO:0000256" key="6">
    <source>
        <dbReference type="ARBA" id="ARBA00043993"/>
    </source>
</evidence>
<comment type="subcellular location">
    <subcellularLocation>
        <location evidence="1">Cell membrane</location>
        <topology evidence="1">Multi-pass membrane protein</topology>
    </subcellularLocation>
</comment>
<evidence type="ECO:0000256" key="5">
    <source>
        <dbReference type="ARBA" id="ARBA00023136"/>
    </source>
</evidence>
<reference evidence="11 12" key="1">
    <citation type="submission" date="2020-07" db="EMBL/GenBank/DDBJ databases">
        <title>Pusillimonas sp. nov., isolated from poultry manure in Taiwan.</title>
        <authorList>
            <person name="Lin S.-Y."/>
            <person name="Tang Y.-S."/>
            <person name="Young C.-C."/>
        </authorList>
    </citation>
    <scope>NUCLEOTIDE SEQUENCE [LARGE SCALE GENOMIC DNA]</scope>
    <source>
        <strain evidence="11 12">CC-YST705</strain>
    </source>
</reference>
<evidence type="ECO:0000256" key="2">
    <source>
        <dbReference type="ARBA" id="ARBA00022475"/>
    </source>
</evidence>
<keyword evidence="5 8" id="KW-0472">Membrane</keyword>
<dbReference type="InterPro" id="IPR032692">
    <property type="entry name" value="YccS_N"/>
</dbReference>
<dbReference type="PANTHER" id="PTHR30509:SF9">
    <property type="entry name" value="MULTIDRUG RESISTANCE PROTEIN MDTO"/>
    <property type="match status" value="1"/>
</dbReference>
<evidence type="ECO:0000313" key="12">
    <source>
        <dbReference type="Proteomes" id="UP000776983"/>
    </source>
</evidence>
<keyword evidence="12" id="KW-1185">Reference proteome</keyword>
<sequence>MHQNNAVDVQLNPNAWLREMSRLSPAKWDISRSSRAALAIALPMLIGYLTGTLPHTMWIAMGTMFPSMGERDAPYSFTIRKVLISAPIGACGFLVGYAGLWGLDWGWIVLLMSVLAFCLAIASSYSATLSIACLQFMVMAAVSLGNPEIGQFWMSSVLMLVGATLYLLLLLMEKWLKPHHLRKDAIVQVLQALIDICQNKLDGQDLEAARLQFNIKYEALYNFMLQTRYRALGHNKLLDQTADVVQNLDNLFAALLAEDKLDQVQILQTHLRKLTDAFEHDQEFQNLDSHGVALWDAVNDLTFALWGSAALHAQLKQAPKPRLSISLMLQKLSPGKTTLRSATALALCTAIGYALRWVDDVSHWYWVPMTVAIVMKPELGSIFVRAVQRTVGTAMGVLLGGFLLAFVPVGLLFILIIATISFFLPWLSQRNYALTTLAVTPLVLVLIDFLSPTHHGLMYADLRLLDTLTGCAIVLIFGYMLWPRRHASELNQAMSTARLAIANYLQLVLDNRQQPEAVPLSDARRDAYGKLVDMRSALQKSMAEPPPAGYEAAAWFPLVACAARLCDAITVYSATASTQPSPQEWACLQKMPKALAELNDLPALPDAVLSADTPESRLLTTLNKENHVRLRLYERVQAQAHHLAKKGGDGSPTSPLRDQSL</sequence>
<protein>
    <submittedName>
        <fullName evidence="11">FUSC family protein</fullName>
    </submittedName>
</protein>
<keyword evidence="4 8" id="KW-1133">Transmembrane helix</keyword>
<dbReference type="InterPro" id="IPR049453">
    <property type="entry name" value="Memb_transporter_dom"/>
</dbReference>
<feature type="domain" description="Integral membrane protein YccS N-terminal" evidence="9">
    <location>
        <begin position="109"/>
        <end position="200"/>
    </location>
</feature>
<comment type="similarity">
    <text evidence="6">Belongs to the YccS/YhfK family.</text>
</comment>
<evidence type="ECO:0000256" key="4">
    <source>
        <dbReference type="ARBA" id="ARBA00022989"/>
    </source>
</evidence>
<dbReference type="Pfam" id="PF12805">
    <property type="entry name" value="FUSC-like"/>
    <property type="match status" value="1"/>
</dbReference>
<evidence type="ECO:0000256" key="8">
    <source>
        <dbReference type="SAM" id="Phobius"/>
    </source>
</evidence>
<dbReference type="PANTHER" id="PTHR30509">
    <property type="entry name" value="P-HYDROXYBENZOIC ACID EFFLUX PUMP SUBUNIT-RELATED"/>
    <property type="match status" value="1"/>
</dbReference>
<evidence type="ECO:0000256" key="3">
    <source>
        <dbReference type="ARBA" id="ARBA00022692"/>
    </source>
</evidence>
<feature type="transmembrane region" description="Helical" evidence="8">
    <location>
        <begin position="462"/>
        <end position="482"/>
    </location>
</feature>
<dbReference type="Proteomes" id="UP000776983">
    <property type="component" value="Unassembled WGS sequence"/>
</dbReference>
<feature type="region of interest" description="Disordered" evidence="7">
    <location>
        <begin position="641"/>
        <end position="661"/>
    </location>
</feature>
<comment type="caution">
    <text evidence="11">The sequence shown here is derived from an EMBL/GenBank/DDBJ whole genome shotgun (WGS) entry which is preliminary data.</text>
</comment>
<gene>
    <name evidence="11" type="ORF">H0484_06395</name>
</gene>
<accession>A0ABS8CBZ8</accession>
<feature type="transmembrane region" description="Helical" evidence="8">
    <location>
        <begin position="152"/>
        <end position="172"/>
    </location>
</feature>
<dbReference type="EMBL" id="JACDXW010000002">
    <property type="protein sequence ID" value="MCB5363379.1"/>
    <property type="molecule type" value="Genomic_DNA"/>
</dbReference>
<evidence type="ECO:0000256" key="1">
    <source>
        <dbReference type="ARBA" id="ARBA00004651"/>
    </source>
</evidence>